<dbReference type="GO" id="GO:0004658">
    <property type="term" value="F:propionyl-CoA carboxylase activity"/>
    <property type="evidence" value="ECO:0007669"/>
    <property type="project" value="TreeGrafter"/>
</dbReference>
<dbReference type="SUPFAM" id="SSF52096">
    <property type="entry name" value="ClpP/crotonase"/>
    <property type="match status" value="2"/>
</dbReference>
<evidence type="ECO:0000259" key="2">
    <source>
        <dbReference type="PROSITE" id="PS50989"/>
    </source>
</evidence>
<dbReference type="InterPro" id="IPR011763">
    <property type="entry name" value="COA_CT_C"/>
</dbReference>
<sequence length="482" mass="50618">MKNDTPQDWQILMQEYDERVSLARAMGGEEKLKKREAGGQKNARELISLLCDSFDEIGTLVGSQSYHGEKTAPADALVGGIGQVNGKSVVIAVEDFTVQGGSIGHGTNAKRVRLAQIALDHQLPFIMLLDGAGARMTNGLSRHPYGPNDLQVIAQLKGKVPTIALVVGSSAGHGAVGGLLMDLVIMLDGSSMFSAGPPLVAAALGEIVSKDELGGAHMHTTVSGVAHNLAADAADATRLIKEYLGYFTEPSIPPSESPDTNLMSLIPANLQTPYDMRPVIQHLADDGDFLEIQPDFGKAIITGLARLNGQSIGIVANQPIVLAGSINADAAEKAADFIRSLDALNLPILFIADTPGIMSGSAAERAGTLRSAARMYHAQALMTSPKLHVTLRKAFGFGSCVMAMNPFDKQTAAYGLPGVSLGGIPVAGGAEAANLDEETAQKLAEAQNSGAWAAGDALAYDEIIDPRDLRDRLAKAMLIIKR</sequence>
<feature type="domain" description="CoA carboxyltransferase N-terminal" evidence="1">
    <location>
        <begin position="9"/>
        <end position="259"/>
    </location>
</feature>
<protein>
    <submittedName>
        <fullName evidence="3">Methylmalonyl-CoA carboxyltransferase 12S subunit</fullName>
        <ecNumber evidence="3">2.1.3.1</ecNumber>
    </submittedName>
</protein>
<dbReference type="EMBL" id="CACSIO010000034">
    <property type="protein sequence ID" value="CAA0119149.1"/>
    <property type="molecule type" value="Genomic_DNA"/>
</dbReference>
<keyword evidence="3" id="KW-0808">Transferase</keyword>
<accession>A0A5S9QLY6</accession>
<dbReference type="PANTHER" id="PTHR43842:SF2">
    <property type="entry name" value="PROPIONYL-COA CARBOXYLASE BETA CHAIN, MITOCHONDRIAL"/>
    <property type="match status" value="1"/>
</dbReference>
<dbReference type="InterPro" id="IPR034733">
    <property type="entry name" value="AcCoA_carboxyl_beta"/>
</dbReference>
<dbReference type="AlphaFoldDB" id="A0A5S9QLY6"/>
<dbReference type="GO" id="GO:0047154">
    <property type="term" value="F:methylmalonyl-CoA carboxytransferase activity"/>
    <property type="evidence" value="ECO:0007669"/>
    <property type="project" value="UniProtKB-EC"/>
</dbReference>
<dbReference type="OrthoDB" id="9803706at2"/>
<dbReference type="InterPro" id="IPR029045">
    <property type="entry name" value="ClpP/crotonase-like_dom_sf"/>
</dbReference>
<dbReference type="PROSITE" id="PS50989">
    <property type="entry name" value="COA_CT_CTER"/>
    <property type="match status" value="1"/>
</dbReference>
<dbReference type="InterPro" id="IPR011762">
    <property type="entry name" value="COA_CT_N"/>
</dbReference>
<dbReference type="Gene3D" id="3.90.226.10">
    <property type="entry name" value="2-enoyl-CoA Hydratase, Chain A, domain 1"/>
    <property type="match status" value="2"/>
</dbReference>
<gene>
    <name evidence="3" type="ORF">OPDIPICF_02226</name>
</gene>
<keyword evidence="4" id="KW-1185">Reference proteome</keyword>
<dbReference type="PANTHER" id="PTHR43842">
    <property type="entry name" value="PROPIONYL-COA CARBOXYLASE BETA CHAIN"/>
    <property type="match status" value="1"/>
</dbReference>
<dbReference type="InterPro" id="IPR051047">
    <property type="entry name" value="AccD/PCCB"/>
</dbReference>
<feature type="domain" description="CoA carboxyltransferase C-terminal" evidence="2">
    <location>
        <begin position="254"/>
        <end position="482"/>
    </location>
</feature>
<dbReference type="Proteomes" id="UP000441399">
    <property type="component" value="Unassembled WGS sequence"/>
</dbReference>
<reference evidence="3 4" key="1">
    <citation type="submission" date="2019-11" db="EMBL/GenBank/DDBJ databases">
        <authorList>
            <person name="Holert J."/>
        </authorList>
    </citation>
    <scope>NUCLEOTIDE SEQUENCE [LARGE SCALE GENOMIC DNA]</scope>
    <source>
        <strain evidence="3">SB11_3</strain>
    </source>
</reference>
<evidence type="ECO:0000259" key="1">
    <source>
        <dbReference type="PROSITE" id="PS50980"/>
    </source>
</evidence>
<dbReference type="Pfam" id="PF01039">
    <property type="entry name" value="Carboxyl_trans"/>
    <property type="match status" value="1"/>
</dbReference>
<proteinExistence type="predicted"/>
<dbReference type="EC" id="2.1.3.1" evidence="3"/>
<organism evidence="3 4">
    <name type="scientific">BD1-7 clade bacterium</name>
    <dbReference type="NCBI Taxonomy" id="2029982"/>
    <lineage>
        <taxon>Bacteria</taxon>
        <taxon>Pseudomonadati</taxon>
        <taxon>Pseudomonadota</taxon>
        <taxon>Gammaproteobacteria</taxon>
        <taxon>Cellvibrionales</taxon>
        <taxon>Spongiibacteraceae</taxon>
        <taxon>BD1-7 clade</taxon>
    </lineage>
</organism>
<evidence type="ECO:0000313" key="4">
    <source>
        <dbReference type="Proteomes" id="UP000441399"/>
    </source>
</evidence>
<dbReference type="PROSITE" id="PS50980">
    <property type="entry name" value="COA_CT_NTER"/>
    <property type="match status" value="1"/>
</dbReference>
<evidence type="ECO:0000313" key="3">
    <source>
        <dbReference type="EMBL" id="CAA0119149.1"/>
    </source>
</evidence>
<name>A0A5S9QLY6_9GAMM</name>